<gene>
    <name evidence="1" type="ORF">UFOPK3472_02725</name>
</gene>
<dbReference type="AlphaFoldDB" id="A0A6J7GNY1"/>
<name>A0A6J7GNY1_9ZZZZ</name>
<protein>
    <submittedName>
        <fullName evidence="1">Unannotated protein</fullName>
    </submittedName>
</protein>
<organism evidence="1">
    <name type="scientific">freshwater metagenome</name>
    <dbReference type="NCBI Taxonomy" id="449393"/>
    <lineage>
        <taxon>unclassified sequences</taxon>
        <taxon>metagenomes</taxon>
        <taxon>ecological metagenomes</taxon>
    </lineage>
</organism>
<dbReference type="EMBL" id="CAFBLX010000221">
    <property type="protein sequence ID" value="CAB4905923.1"/>
    <property type="molecule type" value="Genomic_DNA"/>
</dbReference>
<accession>A0A6J7GNY1</accession>
<reference evidence="1" key="1">
    <citation type="submission" date="2020-05" db="EMBL/GenBank/DDBJ databases">
        <authorList>
            <person name="Chiriac C."/>
            <person name="Salcher M."/>
            <person name="Ghai R."/>
            <person name="Kavagutti S V."/>
        </authorList>
    </citation>
    <scope>NUCLEOTIDE SEQUENCE</scope>
</reference>
<evidence type="ECO:0000313" key="1">
    <source>
        <dbReference type="EMBL" id="CAB4905923.1"/>
    </source>
</evidence>
<sequence>MRPCRRRHGVAEPRLQMAEHLSFRSRLRVWAICHLHGVDRCGEALPRTGLVVTTNLGSERLVPTHVRGDGAAYGLDVVATMDLEYRADPGARRAALAMVLVRERQPAGIESPLIVVDAGNPLGQASGGKWIVGEFGVFHGVLFRSGLGQRYSAVVVSIGIRLRSSGGCNGGSRRSGSLLSGALAMLSTLKEQLFDGPWSRRPVDVSTALTIGRKRNYFATRKSNSCHCRGG</sequence>
<proteinExistence type="predicted"/>